<protein>
    <submittedName>
        <fullName evidence="1">Uncharacterized protein</fullName>
    </submittedName>
</protein>
<dbReference type="EMBL" id="PNIX01000053">
    <property type="protein sequence ID" value="PMP83950.1"/>
    <property type="molecule type" value="Genomic_DNA"/>
</dbReference>
<name>A0A2J6X989_9BACT</name>
<comment type="caution">
    <text evidence="1">The sequence shown here is derived from an EMBL/GenBank/DDBJ whole genome shotgun (WGS) entry which is preliminary data.</text>
</comment>
<feature type="non-terminal residue" evidence="1">
    <location>
        <position position="89"/>
    </location>
</feature>
<proteinExistence type="predicted"/>
<organism evidence="1 2">
    <name type="scientific">Caldisericum exile</name>
    <dbReference type="NCBI Taxonomy" id="693075"/>
    <lineage>
        <taxon>Bacteria</taxon>
        <taxon>Pseudomonadati</taxon>
        <taxon>Caldisericota/Cryosericota group</taxon>
        <taxon>Caldisericota</taxon>
        <taxon>Caldisericia</taxon>
        <taxon>Caldisericales</taxon>
        <taxon>Caldisericaceae</taxon>
        <taxon>Caldisericum</taxon>
    </lineage>
</organism>
<accession>A0A2J6X989</accession>
<dbReference type="Proteomes" id="UP000236910">
    <property type="component" value="Unassembled WGS sequence"/>
</dbReference>
<gene>
    <name evidence="1" type="ORF">C0175_00905</name>
</gene>
<reference evidence="1 2" key="1">
    <citation type="submission" date="2018-01" db="EMBL/GenBank/DDBJ databases">
        <title>Metagenomic assembled genomes from two thermal pools in the Uzon Caldera, Kamchatka, Russia.</title>
        <authorList>
            <person name="Wilkins L."/>
            <person name="Ettinger C."/>
        </authorList>
    </citation>
    <scope>NUCLEOTIDE SEQUENCE [LARGE SCALE GENOMIC DNA]</scope>
    <source>
        <strain evidence="1">ARK-10</strain>
    </source>
</reference>
<dbReference type="AlphaFoldDB" id="A0A2J6X989"/>
<evidence type="ECO:0000313" key="2">
    <source>
        <dbReference type="Proteomes" id="UP000236910"/>
    </source>
</evidence>
<evidence type="ECO:0000313" key="1">
    <source>
        <dbReference type="EMBL" id="PMP83950.1"/>
    </source>
</evidence>
<sequence length="89" mass="10542">MDPNKEIAVWYPDEEICRNREFGNLDFIISQKKIARLNRRHEIQGLFTFNMLNRPLIVKRGISGLSEDLEIQESGKSELKWIRKHRGMS</sequence>